<dbReference type="InterPro" id="IPR033942">
    <property type="entry name" value="IMPase"/>
</dbReference>
<dbReference type="PANTHER" id="PTHR20854:SF4">
    <property type="entry name" value="INOSITOL-1-MONOPHOSPHATASE-RELATED"/>
    <property type="match status" value="1"/>
</dbReference>
<evidence type="ECO:0000256" key="3">
    <source>
        <dbReference type="ARBA" id="ARBA00009759"/>
    </source>
</evidence>
<dbReference type="Pfam" id="PF00459">
    <property type="entry name" value="Inositol_P"/>
    <property type="match status" value="1"/>
</dbReference>
<evidence type="ECO:0000256" key="2">
    <source>
        <dbReference type="ARBA" id="ARBA00001946"/>
    </source>
</evidence>
<evidence type="ECO:0000256" key="6">
    <source>
        <dbReference type="ARBA" id="ARBA00022842"/>
    </source>
</evidence>
<feature type="binding site" evidence="7">
    <location>
        <position position="100"/>
    </location>
    <ligand>
        <name>Mg(2+)</name>
        <dbReference type="ChEBI" id="CHEBI:18420"/>
        <label>1</label>
        <note>catalytic</note>
    </ligand>
</feature>
<dbReference type="GO" id="GO:0008934">
    <property type="term" value="F:inositol monophosphate 1-phosphatase activity"/>
    <property type="evidence" value="ECO:0007669"/>
    <property type="project" value="InterPro"/>
</dbReference>
<reference evidence="9 10" key="1">
    <citation type="submission" date="2017-05" db="EMBL/GenBank/DDBJ databases">
        <title>Genome sequence for an aflatoxigenic pathogen of Argentinian peanut, Aspergillus arachidicola.</title>
        <authorList>
            <person name="Moore G."/>
            <person name="Beltz S.B."/>
            <person name="Mack B.M."/>
        </authorList>
    </citation>
    <scope>NUCLEOTIDE SEQUENCE [LARGE SCALE GENOMIC DNA]</scope>
    <source>
        <strain evidence="9 10">CBS 117610</strain>
    </source>
</reference>
<proteinExistence type="inferred from homology"/>
<keyword evidence="4 7" id="KW-0479">Metal-binding</keyword>
<name>A0A2G7G7K0_9EURO</name>
<feature type="binding site" evidence="7">
    <location>
        <position position="101"/>
    </location>
    <ligand>
        <name>Mg(2+)</name>
        <dbReference type="ChEBI" id="CHEBI:18420"/>
        <label>1</label>
        <note>catalytic</note>
    </ligand>
</feature>
<comment type="catalytic activity">
    <reaction evidence="1 8">
        <text>a myo-inositol phosphate + H2O = myo-inositol + phosphate</text>
        <dbReference type="Rhea" id="RHEA:24056"/>
        <dbReference type="ChEBI" id="CHEBI:15377"/>
        <dbReference type="ChEBI" id="CHEBI:17268"/>
        <dbReference type="ChEBI" id="CHEBI:43474"/>
        <dbReference type="ChEBI" id="CHEBI:84139"/>
        <dbReference type="EC" id="3.1.3.25"/>
    </reaction>
</comment>
<dbReference type="PRINTS" id="PR00377">
    <property type="entry name" value="IMPHPHTASES"/>
</dbReference>
<dbReference type="EC" id="3.1.3.25" evidence="8"/>
<dbReference type="SUPFAM" id="SSF56655">
    <property type="entry name" value="Carbohydrate phosphatase"/>
    <property type="match status" value="1"/>
</dbReference>
<dbReference type="InterPro" id="IPR020583">
    <property type="entry name" value="Inositol_monoP_metal-BS"/>
</dbReference>
<comment type="cofactor">
    <cofactor evidence="2 7 8">
        <name>Mg(2+)</name>
        <dbReference type="ChEBI" id="CHEBI:18420"/>
    </cofactor>
</comment>
<feature type="binding site" evidence="7">
    <location>
        <position position="98"/>
    </location>
    <ligand>
        <name>Mg(2+)</name>
        <dbReference type="ChEBI" id="CHEBI:18420"/>
        <label>1</label>
        <note>catalytic</note>
    </ligand>
</feature>
<dbReference type="STRING" id="656916.A0A2G7G7K0"/>
<dbReference type="GO" id="GO:0046872">
    <property type="term" value="F:metal ion binding"/>
    <property type="evidence" value="ECO:0007669"/>
    <property type="project" value="UniProtKB-KW"/>
</dbReference>
<dbReference type="PROSITE" id="PS00629">
    <property type="entry name" value="IMP_1"/>
    <property type="match status" value="1"/>
</dbReference>
<keyword evidence="10" id="KW-1185">Reference proteome</keyword>
<dbReference type="GO" id="GO:0046854">
    <property type="term" value="P:phosphatidylinositol phosphate biosynthetic process"/>
    <property type="evidence" value="ECO:0007669"/>
    <property type="project" value="InterPro"/>
</dbReference>
<dbReference type="UniPathway" id="UPA00823">
    <property type="reaction ID" value="UER00788"/>
</dbReference>
<accession>A0A2G7G7K0</accession>
<evidence type="ECO:0000256" key="8">
    <source>
        <dbReference type="RuleBase" id="RU364068"/>
    </source>
</evidence>
<comment type="pathway">
    <text evidence="8">Polyol metabolism; myo-inositol biosynthesis; myo-inositol from D-glucose 6-phosphate: step 2/2.</text>
</comment>
<evidence type="ECO:0000313" key="9">
    <source>
        <dbReference type="EMBL" id="PIG88789.1"/>
    </source>
</evidence>
<evidence type="ECO:0000256" key="1">
    <source>
        <dbReference type="ARBA" id="ARBA00001033"/>
    </source>
</evidence>
<gene>
    <name evidence="9" type="ORF">AARAC_011306</name>
</gene>
<comment type="similarity">
    <text evidence="3 8">Belongs to the inositol monophosphatase superfamily.</text>
</comment>
<dbReference type="GO" id="GO:0007165">
    <property type="term" value="P:signal transduction"/>
    <property type="evidence" value="ECO:0007669"/>
    <property type="project" value="TreeGrafter"/>
</dbReference>
<evidence type="ECO:0000256" key="7">
    <source>
        <dbReference type="PIRSR" id="PIRSR600760-2"/>
    </source>
</evidence>
<dbReference type="EMBL" id="NEXV01000093">
    <property type="protein sequence ID" value="PIG88789.1"/>
    <property type="molecule type" value="Genomic_DNA"/>
</dbReference>
<dbReference type="FunFam" id="3.30.540.10:FF:000004">
    <property type="entry name" value="Inositol-1-monophosphatase"/>
    <property type="match status" value="1"/>
</dbReference>
<feature type="binding site" evidence="7">
    <location>
        <position position="217"/>
    </location>
    <ligand>
        <name>Mg(2+)</name>
        <dbReference type="ChEBI" id="CHEBI:18420"/>
        <label>1</label>
        <note>catalytic</note>
    </ligand>
</feature>
<dbReference type="InterPro" id="IPR000760">
    <property type="entry name" value="Inositol_monophosphatase-like"/>
</dbReference>
<dbReference type="PANTHER" id="PTHR20854">
    <property type="entry name" value="INOSITOL MONOPHOSPHATASE"/>
    <property type="match status" value="1"/>
</dbReference>
<dbReference type="AlphaFoldDB" id="A0A2G7G7K0"/>
<dbReference type="Gene3D" id="3.40.190.80">
    <property type="match status" value="1"/>
</dbReference>
<sequence length="278" mass="30205">MTPETSKTDGGLPDLNHIHDSLIEIAYKAGEIIMGALPTTDGIGSKKNSADLVTQYDRAVEEMIRTALKEKYPDYQFHGEETYDPGHPLTTAPTFVIDPIDGTINFVHGFPHACVSLGLAVDRVPVVGIVYNPFDNALYSAIRGQGAFLNRSVKLPLKGTDLEPLQGLQNSLIGVEWGSDRKGRNWETKLGSAALNLCAVAAGTLDLYWEGGCWAWDVCAGWVILTESGGIMVDGNPGGWQAVIDGRAYLAVRASPSQIGQRELVEEFWANIQGRLEY</sequence>
<dbReference type="CDD" id="cd01639">
    <property type="entry name" value="IMPase"/>
    <property type="match status" value="1"/>
</dbReference>
<dbReference type="InterPro" id="IPR020550">
    <property type="entry name" value="Inositol_monophosphatase_CS"/>
</dbReference>
<organism evidence="9 10">
    <name type="scientific">Aspergillus arachidicola</name>
    <dbReference type="NCBI Taxonomy" id="656916"/>
    <lineage>
        <taxon>Eukaryota</taxon>
        <taxon>Fungi</taxon>
        <taxon>Dikarya</taxon>
        <taxon>Ascomycota</taxon>
        <taxon>Pezizomycotina</taxon>
        <taxon>Eurotiomycetes</taxon>
        <taxon>Eurotiomycetidae</taxon>
        <taxon>Eurotiales</taxon>
        <taxon>Aspergillaceae</taxon>
        <taxon>Aspergillus</taxon>
        <taxon>Aspergillus subgen. Circumdati</taxon>
    </lineage>
</organism>
<comment type="caution">
    <text evidence="9">The sequence shown here is derived from an EMBL/GenBank/DDBJ whole genome shotgun (WGS) entry which is preliminary data.</text>
</comment>
<dbReference type="GO" id="GO:0006021">
    <property type="term" value="P:inositol biosynthetic process"/>
    <property type="evidence" value="ECO:0007669"/>
    <property type="project" value="UniProtKB-UniPathway"/>
</dbReference>
<feature type="binding site" evidence="7">
    <location>
        <position position="80"/>
    </location>
    <ligand>
        <name>Mg(2+)</name>
        <dbReference type="ChEBI" id="CHEBI:18420"/>
        <label>1</label>
        <note>catalytic</note>
    </ligand>
</feature>
<evidence type="ECO:0000256" key="5">
    <source>
        <dbReference type="ARBA" id="ARBA00022801"/>
    </source>
</evidence>
<keyword evidence="6 7" id="KW-0460">Magnesium</keyword>
<dbReference type="Gene3D" id="3.30.540.10">
    <property type="entry name" value="Fructose-1,6-Bisphosphatase, subunit A, domain 1"/>
    <property type="match status" value="1"/>
</dbReference>
<dbReference type="PROSITE" id="PS00630">
    <property type="entry name" value="IMP_2"/>
    <property type="match status" value="1"/>
</dbReference>
<protein>
    <recommendedName>
        <fullName evidence="8">Inositol-1-monophosphatase</fullName>
        <ecNumber evidence="8">3.1.3.25</ecNumber>
    </recommendedName>
</protein>
<keyword evidence="5 8" id="KW-0378">Hydrolase</keyword>
<dbReference type="Proteomes" id="UP000231358">
    <property type="component" value="Unassembled WGS sequence"/>
</dbReference>
<evidence type="ECO:0000313" key="10">
    <source>
        <dbReference type="Proteomes" id="UP000231358"/>
    </source>
</evidence>
<evidence type="ECO:0000256" key="4">
    <source>
        <dbReference type="ARBA" id="ARBA00022723"/>
    </source>
</evidence>